<evidence type="ECO:0000256" key="8">
    <source>
        <dbReference type="SAM" id="Phobius"/>
    </source>
</evidence>
<name>A0A023BSW0_9FLAO</name>
<accession>A0A023BSW0</accession>
<gene>
    <name evidence="10" type="ORF">ATO12_18900</name>
</gene>
<evidence type="ECO:0000256" key="2">
    <source>
        <dbReference type="ARBA" id="ARBA00022475"/>
    </source>
</evidence>
<feature type="transmembrane region" description="Helical" evidence="8">
    <location>
        <begin position="31"/>
        <end position="52"/>
    </location>
</feature>
<feature type="transmembrane region" description="Helical" evidence="8">
    <location>
        <begin position="274"/>
        <end position="294"/>
    </location>
</feature>
<keyword evidence="11" id="KW-1185">Reference proteome</keyword>
<keyword evidence="5 8" id="KW-0812">Transmembrane</keyword>
<feature type="transmembrane region" description="Helical" evidence="8">
    <location>
        <begin position="327"/>
        <end position="348"/>
    </location>
</feature>
<feature type="domain" description="Glycosyltransferase RgtA/B/C/D-like" evidence="9">
    <location>
        <begin position="140"/>
        <end position="286"/>
    </location>
</feature>
<feature type="transmembrane region" description="Helical" evidence="8">
    <location>
        <begin position="7"/>
        <end position="25"/>
    </location>
</feature>
<evidence type="ECO:0000256" key="3">
    <source>
        <dbReference type="ARBA" id="ARBA00022676"/>
    </source>
</evidence>
<dbReference type="AlphaFoldDB" id="A0A023BSW0"/>
<dbReference type="GO" id="GO:0009103">
    <property type="term" value="P:lipopolysaccharide biosynthetic process"/>
    <property type="evidence" value="ECO:0007669"/>
    <property type="project" value="UniProtKB-ARBA"/>
</dbReference>
<sequence>MYWTKRNTNVIMFFTVGILLLHVVIFPDYIMPLPILFAGFGTIILFATGLQYYSHSWEKKDNFIQRIFLHSFIYRLISIGILYLLTMLYDPANLPMEIAASDSWSYHYSGSIVADAIEDGRHIFGALSGFWKNESDYGFSIIIGFFYFIFGKNILIIKIFNAVLGSITVIRIYQITRISYDEKRARMAGIITMLMPALLWFTGFLLKETLMIFLIVNIAYLTQLIIIQRKFRVLYSLLILLQFGILFYFRVILAPLLIFCVLIQILFYKTSNKNYKMSAVFISILFIVGSFFVMKKLGMDKHVEIAIEASKDQFGNELSNTSKQRGINYTAALVSPLLIAGAIITPFPSLLDFEEAQLGIYSHFQNEIVRNCLYFFVFLGLYNAYKTKNRKVIFVGGFSILYIIILAASGISFQDRFQILSLPFLIIFMADGIATKYPKRNQHWLSYLTFIFAAILMWNLFKLSNRGLL</sequence>
<feature type="transmembrane region" description="Helical" evidence="8">
    <location>
        <begin position="368"/>
        <end position="385"/>
    </location>
</feature>
<evidence type="ECO:0000256" key="1">
    <source>
        <dbReference type="ARBA" id="ARBA00004651"/>
    </source>
</evidence>
<evidence type="ECO:0000256" key="7">
    <source>
        <dbReference type="ARBA" id="ARBA00023136"/>
    </source>
</evidence>
<keyword evidence="6 8" id="KW-1133">Transmembrane helix</keyword>
<dbReference type="EMBL" id="AQRA01000006">
    <property type="protein sequence ID" value="EZH73081.1"/>
    <property type="molecule type" value="Genomic_DNA"/>
</dbReference>
<protein>
    <recommendedName>
        <fullName evidence="9">Glycosyltransferase RgtA/B/C/D-like domain-containing protein</fullName>
    </recommendedName>
</protein>
<evidence type="ECO:0000256" key="6">
    <source>
        <dbReference type="ARBA" id="ARBA00022989"/>
    </source>
</evidence>
<feature type="transmembrane region" description="Helical" evidence="8">
    <location>
        <begin position="210"/>
        <end position="227"/>
    </location>
</feature>
<feature type="transmembrane region" description="Helical" evidence="8">
    <location>
        <begin position="185"/>
        <end position="204"/>
    </location>
</feature>
<dbReference type="OrthoDB" id="1154861at2"/>
<keyword evidence="3" id="KW-0328">Glycosyltransferase</keyword>
<keyword evidence="2" id="KW-1003">Cell membrane</keyword>
<keyword evidence="4" id="KW-0808">Transferase</keyword>
<dbReference type="InterPro" id="IPR038731">
    <property type="entry name" value="RgtA/B/C-like"/>
</dbReference>
<dbReference type="Pfam" id="PF13231">
    <property type="entry name" value="PMT_2"/>
    <property type="match status" value="1"/>
</dbReference>
<dbReference type="Proteomes" id="UP000023541">
    <property type="component" value="Unassembled WGS sequence"/>
</dbReference>
<dbReference type="PANTHER" id="PTHR33908:SF11">
    <property type="entry name" value="MEMBRANE PROTEIN"/>
    <property type="match status" value="1"/>
</dbReference>
<evidence type="ECO:0000256" key="4">
    <source>
        <dbReference type="ARBA" id="ARBA00022679"/>
    </source>
</evidence>
<comment type="subcellular location">
    <subcellularLocation>
        <location evidence="1">Cell membrane</location>
        <topology evidence="1">Multi-pass membrane protein</topology>
    </subcellularLocation>
</comment>
<dbReference type="GO" id="GO:0016763">
    <property type="term" value="F:pentosyltransferase activity"/>
    <property type="evidence" value="ECO:0007669"/>
    <property type="project" value="TreeGrafter"/>
</dbReference>
<proteinExistence type="predicted"/>
<feature type="transmembrane region" description="Helical" evidence="8">
    <location>
        <begin position="444"/>
        <end position="461"/>
    </location>
</feature>
<dbReference type="STRING" id="1317122.ATO12_18900"/>
<dbReference type="GO" id="GO:0005886">
    <property type="term" value="C:plasma membrane"/>
    <property type="evidence" value="ECO:0007669"/>
    <property type="project" value="UniProtKB-SubCell"/>
</dbReference>
<dbReference type="InterPro" id="IPR050297">
    <property type="entry name" value="LipidA_mod_glycosyltrf_83"/>
</dbReference>
<dbReference type="RefSeq" id="WP_034242846.1">
    <property type="nucleotide sequence ID" value="NZ_AQRA01000006.1"/>
</dbReference>
<feature type="transmembrane region" description="Helical" evidence="8">
    <location>
        <begin position="239"/>
        <end position="268"/>
    </location>
</feature>
<feature type="transmembrane region" description="Helical" evidence="8">
    <location>
        <begin position="72"/>
        <end position="89"/>
    </location>
</feature>
<organism evidence="10 11">
    <name type="scientific">Aquimarina atlantica</name>
    <dbReference type="NCBI Taxonomy" id="1317122"/>
    <lineage>
        <taxon>Bacteria</taxon>
        <taxon>Pseudomonadati</taxon>
        <taxon>Bacteroidota</taxon>
        <taxon>Flavobacteriia</taxon>
        <taxon>Flavobacteriales</taxon>
        <taxon>Flavobacteriaceae</taxon>
        <taxon>Aquimarina</taxon>
    </lineage>
</organism>
<evidence type="ECO:0000256" key="5">
    <source>
        <dbReference type="ARBA" id="ARBA00022692"/>
    </source>
</evidence>
<dbReference type="eggNOG" id="ENOG502Z8UU">
    <property type="taxonomic scope" value="Bacteria"/>
</dbReference>
<evidence type="ECO:0000313" key="11">
    <source>
        <dbReference type="Proteomes" id="UP000023541"/>
    </source>
</evidence>
<comment type="caution">
    <text evidence="10">The sequence shown here is derived from an EMBL/GenBank/DDBJ whole genome shotgun (WGS) entry which is preliminary data.</text>
</comment>
<keyword evidence="7 8" id="KW-0472">Membrane</keyword>
<reference evidence="10 11" key="1">
    <citation type="submission" date="2014-04" db="EMBL/GenBank/DDBJ databases">
        <title>Aquimarina sp. 22II-S11-z7 Genome Sequencing.</title>
        <authorList>
            <person name="Lai Q."/>
        </authorList>
    </citation>
    <scope>NUCLEOTIDE SEQUENCE [LARGE SCALE GENOMIC DNA]</scope>
    <source>
        <strain evidence="10 11">22II-S11-z7</strain>
    </source>
</reference>
<dbReference type="PANTHER" id="PTHR33908">
    <property type="entry name" value="MANNOSYLTRANSFERASE YKCB-RELATED"/>
    <property type="match status" value="1"/>
</dbReference>
<evidence type="ECO:0000313" key="10">
    <source>
        <dbReference type="EMBL" id="EZH73081.1"/>
    </source>
</evidence>
<feature type="transmembrane region" description="Helical" evidence="8">
    <location>
        <begin position="137"/>
        <end position="164"/>
    </location>
</feature>
<evidence type="ECO:0000259" key="9">
    <source>
        <dbReference type="Pfam" id="PF13231"/>
    </source>
</evidence>
<feature type="transmembrane region" description="Helical" evidence="8">
    <location>
        <begin position="419"/>
        <end position="437"/>
    </location>
</feature>
<feature type="transmembrane region" description="Helical" evidence="8">
    <location>
        <begin position="392"/>
        <end position="413"/>
    </location>
</feature>